<sequence length="74" mass="8480">MMKRIHLFLLCLIFLSIAAKVSVAPGGMEYPALTADYNDQKGERFFKYKVNQIQDYNNPEVTRCKLTSSRCCQA</sequence>
<accession>A0A9X2A7I1</accession>
<evidence type="ECO:0000313" key="3">
    <source>
        <dbReference type="Proteomes" id="UP001139344"/>
    </source>
</evidence>
<protein>
    <submittedName>
        <fullName evidence="2">Uncharacterized protein</fullName>
    </submittedName>
</protein>
<proteinExistence type="predicted"/>
<reference evidence="2" key="1">
    <citation type="submission" date="2021-12" db="EMBL/GenBank/DDBJ databases">
        <title>Description of Gramella crocea sp. nov., a new bacterium isolated from activated sludge.</title>
        <authorList>
            <person name="Zhang X."/>
        </authorList>
    </citation>
    <scope>NUCLEOTIDE SEQUENCE</scope>
    <source>
        <strain evidence="2">YB25</strain>
    </source>
</reference>
<organism evidence="2 3">
    <name type="scientific">Christiangramia crocea</name>
    <dbReference type="NCBI Taxonomy" id="2904124"/>
    <lineage>
        <taxon>Bacteria</taxon>
        <taxon>Pseudomonadati</taxon>
        <taxon>Bacteroidota</taxon>
        <taxon>Flavobacteriia</taxon>
        <taxon>Flavobacteriales</taxon>
        <taxon>Flavobacteriaceae</taxon>
        <taxon>Christiangramia</taxon>
    </lineage>
</organism>
<gene>
    <name evidence="2" type="ORF">LU635_15775</name>
</gene>
<keyword evidence="3" id="KW-1185">Reference proteome</keyword>
<evidence type="ECO:0000313" key="2">
    <source>
        <dbReference type="EMBL" id="MCG9973110.1"/>
    </source>
</evidence>
<dbReference type="EMBL" id="JAJSON010000027">
    <property type="protein sequence ID" value="MCG9973110.1"/>
    <property type="molecule type" value="Genomic_DNA"/>
</dbReference>
<evidence type="ECO:0000256" key="1">
    <source>
        <dbReference type="SAM" id="SignalP"/>
    </source>
</evidence>
<feature type="chain" id="PRO_5040785450" evidence="1">
    <location>
        <begin position="25"/>
        <end position="74"/>
    </location>
</feature>
<dbReference type="Proteomes" id="UP001139344">
    <property type="component" value="Unassembled WGS sequence"/>
</dbReference>
<comment type="caution">
    <text evidence="2">The sequence shown here is derived from an EMBL/GenBank/DDBJ whole genome shotgun (WGS) entry which is preliminary data.</text>
</comment>
<name>A0A9X2A7I1_9FLAO</name>
<feature type="signal peptide" evidence="1">
    <location>
        <begin position="1"/>
        <end position="24"/>
    </location>
</feature>
<dbReference type="RefSeq" id="WP_240100473.1">
    <property type="nucleotide sequence ID" value="NZ_JAJSON010000027.1"/>
</dbReference>
<keyword evidence="1" id="KW-0732">Signal</keyword>
<dbReference type="AlphaFoldDB" id="A0A9X2A7I1"/>